<keyword evidence="1" id="KW-0812">Transmembrane</keyword>
<evidence type="ECO:0000259" key="2">
    <source>
        <dbReference type="Pfam" id="PF18920"/>
    </source>
</evidence>
<comment type="caution">
    <text evidence="3">The sequence shown here is derived from an EMBL/GenBank/DDBJ whole genome shotgun (WGS) entry which is preliminary data.</text>
</comment>
<dbReference type="EMBL" id="QFDM01000002">
    <property type="protein sequence ID" value="MCM2465809.1"/>
    <property type="molecule type" value="Genomic_DNA"/>
</dbReference>
<dbReference type="InterPro" id="IPR043728">
    <property type="entry name" value="DUF5671"/>
</dbReference>
<gene>
    <name evidence="3" type="ORF">DIC75_05685</name>
</gene>
<feature type="transmembrane region" description="Helical" evidence="1">
    <location>
        <begin position="12"/>
        <end position="36"/>
    </location>
</feature>
<proteinExistence type="predicted"/>
<dbReference type="AlphaFoldDB" id="A0ABD4TFJ5"/>
<dbReference type="Pfam" id="PF18920">
    <property type="entry name" value="DUF5671"/>
    <property type="match status" value="1"/>
</dbReference>
<name>A0ABD4TFJ5_9EURY</name>
<organism evidence="3 4">
    <name type="scientific">Methanoculleus oceani</name>
    <dbReference type="NCBI Taxonomy" id="2184756"/>
    <lineage>
        <taxon>Archaea</taxon>
        <taxon>Methanobacteriati</taxon>
        <taxon>Methanobacteriota</taxon>
        <taxon>Stenosarchaea group</taxon>
        <taxon>Methanomicrobia</taxon>
        <taxon>Methanomicrobiales</taxon>
        <taxon>Methanomicrobiaceae</taxon>
        <taxon>Methanoculleus</taxon>
    </lineage>
</organism>
<dbReference type="RefSeq" id="WP_250987071.1">
    <property type="nucleotide sequence ID" value="NZ_QFDM01000002.1"/>
</dbReference>
<keyword evidence="1" id="KW-0472">Membrane</keyword>
<protein>
    <recommendedName>
        <fullName evidence="2">DUF5671 domain-containing protein</fullName>
    </recommendedName>
</protein>
<evidence type="ECO:0000313" key="3">
    <source>
        <dbReference type="EMBL" id="MCM2465809.1"/>
    </source>
</evidence>
<accession>A0ABD4TFJ5</accession>
<feature type="domain" description="DUF5671" evidence="2">
    <location>
        <begin position="11"/>
        <end position="80"/>
    </location>
</feature>
<dbReference type="Proteomes" id="UP001523230">
    <property type="component" value="Unassembled WGS sequence"/>
</dbReference>
<reference evidence="3 4" key="1">
    <citation type="submission" date="2018-05" db="EMBL/GenBank/DDBJ databases">
        <title>Isolation and characterization of genus Methanoculleus species and their viruses from deep sea marine sediment offshore southwestern Taiwan.</title>
        <authorList>
            <person name="Wei W.-H."/>
            <person name="Chen W.-C."/>
            <person name="Lai M.-C."/>
            <person name="Chen S.-C."/>
        </authorList>
    </citation>
    <scope>NUCLEOTIDE SEQUENCE [LARGE SCALE GENOMIC DNA]</scope>
    <source>
        <strain evidence="3 4">CWC-02</strain>
    </source>
</reference>
<evidence type="ECO:0000256" key="1">
    <source>
        <dbReference type="SAM" id="Phobius"/>
    </source>
</evidence>
<evidence type="ECO:0000313" key="4">
    <source>
        <dbReference type="Proteomes" id="UP001523230"/>
    </source>
</evidence>
<feature type="transmembrane region" description="Helical" evidence="1">
    <location>
        <begin position="56"/>
        <end position="75"/>
    </location>
</feature>
<sequence length="81" mass="9015">MPEEGLTAWKAYLYTVSFIALIVAIAGAVNLIAVAIEVFVYPPPQPYPAPQYYPDLPGSVAQVVVGLVVWGYHWMRLQKEH</sequence>
<keyword evidence="1" id="KW-1133">Transmembrane helix</keyword>
<keyword evidence="4" id="KW-1185">Reference proteome</keyword>